<name>I3CIQ8_9GAMM</name>
<sequence>MGLLDTILSPKIDEAVIKQEIEKLKAELPTPVFWLLGKTQAGKTSLIRALTGLDALVIGNGFQACTKTAQLYDFPNSEFPLIRFLDTRGLGEVDYDPHEDMQLFQQQAHVLIVVMKAMDKNQSAVIRAVQTILALHPTWKVIVVQTHLHEGYPSPDFPHILPYPYTQNTQALKIPQQLARALAHQRQLFVNAEIQAHFVPIDFTRAEEGYTPEFYGIDELWQTLENALCFSLRDLVGQQETNLSSIHAEAAHQHTIAYALIAGGAGAIPIPLVGTPVVLAIQVKMAQAIASLYHQPMDSALLMELSSTLGISYLLRLGGRELLKLIPVYGSAVSAVYTGATTYALGQTLTLYFSRVKEGHLPDTAIFQELFQQEFERGKNLLTPFLQKQDPNKT</sequence>
<evidence type="ECO:0000259" key="1">
    <source>
        <dbReference type="Pfam" id="PF01926"/>
    </source>
</evidence>
<dbReference type="GO" id="GO:0005525">
    <property type="term" value="F:GTP binding"/>
    <property type="evidence" value="ECO:0007669"/>
    <property type="project" value="InterPro"/>
</dbReference>
<dbReference type="OrthoDB" id="417988at2"/>
<gene>
    <name evidence="2" type="ORF">BegalDRAFT_2660</name>
</gene>
<evidence type="ECO:0000313" key="2">
    <source>
        <dbReference type="EMBL" id="EIJ43501.1"/>
    </source>
</evidence>
<dbReference type="AlphaFoldDB" id="I3CIQ8"/>
<dbReference type="EMBL" id="JH600070">
    <property type="protein sequence ID" value="EIJ43501.1"/>
    <property type="molecule type" value="Genomic_DNA"/>
</dbReference>
<evidence type="ECO:0000313" key="3">
    <source>
        <dbReference type="Proteomes" id="UP000005744"/>
    </source>
</evidence>
<dbReference type="InterPro" id="IPR027417">
    <property type="entry name" value="P-loop_NTPase"/>
</dbReference>
<dbReference type="Gene3D" id="3.40.50.300">
    <property type="entry name" value="P-loop containing nucleotide triphosphate hydrolases"/>
    <property type="match status" value="1"/>
</dbReference>
<dbReference type="SUPFAM" id="SSF52540">
    <property type="entry name" value="P-loop containing nucleoside triphosphate hydrolases"/>
    <property type="match status" value="1"/>
</dbReference>
<dbReference type="Pfam" id="PF01926">
    <property type="entry name" value="MMR_HSR1"/>
    <property type="match status" value="1"/>
</dbReference>
<dbReference type="Proteomes" id="UP000005744">
    <property type="component" value="Unassembled WGS sequence"/>
</dbReference>
<dbReference type="RefSeq" id="WP_002690728.1">
    <property type="nucleotide sequence ID" value="NZ_JH600070.1"/>
</dbReference>
<protein>
    <submittedName>
        <fullName evidence="2">Uncharacterized protein associated with GTPases</fullName>
    </submittedName>
</protein>
<keyword evidence="3" id="KW-1185">Reference proteome</keyword>
<dbReference type="CDD" id="cd00882">
    <property type="entry name" value="Ras_like_GTPase"/>
    <property type="match status" value="1"/>
</dbReference>
<dbReference type="HOGENOM" id="CLU_057498_0_0_6"/>
<organism evidence="2 3">
    <name type="scientific">Beggiatoa alba B18LD</name>
    <dbReference type="NCBI Taxonomy" id="395493"/>
    <lineage>
        <taxon>Bacteria</taxon>
        <taxon>Pseudomonadati</taxon>
        <taxon>Pseudomonadota</taxon>
        <taxon>Gammaproteobacteria</taxon>
        <taxon>Thiotrichales</taxon>
        <taxon>Thiotrichaceae</taxon>
        <taxon>Beggiatoa</taxon>
    </lineage>
</organism>
<dbReference type="eggNOG" id="COG3597">
    <property type="taxonomic scope" value="Bacteria"/>
</dbReference>
<dbReference type="STRING" id="395493.BegalDRAFT_2660"/>
<dbReference type="eggNOG" id="COG3596">
    <property type="taxonomic scope" value="Bacteria"/>
</dbReference>
<feature type="domain" description="G" evidence="1">
    <location>
        <begin position="35"/>
        <end position="132"/>
    </location>
</feature>
<dbReference type="InterPro" id="IPR006073">
    <property type="entry name" value="GTP-bd"/>
</dbReference>
<reference evidence="2 3" key="1">
    <citation type="submission" date="2011-11" db="EMBL/GenBank/DDBJ databases">
        <title>Improved High-Quality Draft sequence of Beggiatoa alba B18lD.</title>
        <authorList>
            <consortium name="US DOE Joint Genome Institute"/>
            <person name="Lucas S."/>
            <person name="Han J."/>
            <person name="Lapidus A."/>
            <person name="Cheng J.-F."/>
            <person name="Goodwin L."/>
            <person name="Pitluck S."/>
            <person name="Peters L."/>
            <person name="Mikhailova N."/>
            <person name="Held B."/>
            <person name="Detter J.C."/>
            <person name="Han C."/>
            <person name="Tapia R."/>
            <person name="Land M."/>
            <person name="Hauser L."/>
            <person name="Kyrpides N."/>
            <person name="Ivanova N."/>
            <person name="Pagani I."/>
            <person name="Samuel K."/>
            <person name="Teske A."/>
            <person name="Mueller J."/>
            <person name="Woyke T."/>
        </authorList>
    </citation>
    <scope>NUCLEOTIDE SEQUENCE [LARGE SCALE GENOMIC DNA]</scope>
    <source>
        <strain evidence="2 3">B18LD</strain>
    </source>
</reference>
<accession>I3CIQ8</accession>
<proteinExistence type="predicted"/>